<name>A0AAV6NBA5_9ROSI</name>
<dbReference type="AlphaFoldDB" id="A0AAV6NBA5"/>
<evidence type="ECO:0000313" key="2">
    <source>
        <dbReference type="EMBL" id="KAG6594388.1"/>
    </source>
</evidence>
<feature type="non-terminal residue" evidence="2">
    <location>
        <position position="1"/>
    </location>
</feature>
<protein>
    <submittedName>
        <fullName evidence="2">Uncharacterized protein</fullName>
    </submittedName>
</protein>
<feature type="region of interest" description="Disordered" evidence="1">
    <location>
        <begin position="64"/>
        <end position="89"/>
    </location>
</feature>
<evidence type="ECO:0000313" key="3">
    <source>
        <dbReference type="Proteomes" id="UP000685013"/>
    </source>
</evidence>
<evidence type="ECO:0000256" key="1">
    <source>
        <dbReference type="SAM" id="MobiDB-lite"/>
    </source>
</evidence>
<organism evidence="2 3">
    <name type="scientific">Cucurbita argyrosperma subsp. sororia</name>
    <dbReference type="NCBI Taxonomy" id="37648"/>
    <lineage>
        <taxon>Eukaryota</taxon>
        <taxon>Viridiplantae</taxon>
        <taxon>Streptophyta</taxon>
        <taxon>Embryophyta</taxon>
        <taxon>Tracheophyta</taxon>
        <taxon>Spermatophyta</taxon>
        <taxon>Magnoliopsida</taxon>
        <taxon>eudicotyledons</taxon>
        <taxon>Gunneridae</taxon>
        <taxon>Pentapetalae</taxon>
        <taxon>rosids</taxon>
        <taxon>fabids</taxon>
        <taxon>Cucurbitales</taxon>
        <taxon>Cucurbitaceae</taxon>
        <taxon>Cucurbiteae</taxon>
        <taxon>Cucurbita</taxon>
    </lineage>
</organism>
<accession>A0AAV6NBA5</accession>
<reference evidence="2 3" key="1">
    <citation type="journal article" date="2021" name="Hortic Res">
        <title>The domestication of Cucurbita argyrosperma as revealed by the genome of its wild relative.</title>
        <authorList>
            <person name="Barrera-Redondo J."/>
            <person name="Sanchez-de la Vega G."/>
            <person name="Aguirre-Liguori J.A."/>
            <person name="Castellanos-Morales G."/>
            <person name="Gutierrez-Guerrero Y.T."/>
            <person name="Aguirre-Dugua X."/>
            <person name="Aguirre-Planter E."/>
            <person name="Tenaillon M.I."/>
            <person name="Lira-Saade R."/>
            <person name="Eguiarte L.E."/>
        </authorList>
    </citation>
    <scope>NUCLEOTIDE SEQUENCE [LARGE SCALE GENOMIC DNA]</scope>
    <source>
        <strain evidence="2">JBR-2021</strain>
    </source>
</reference>
<keyword evidence="3" id="KW-1185">Reference proteome</keyword>
<gene>
    <name evidence="2" type="ORF">SDJN03_10941</name>
</gene>
<dbReference type="Proteomes" id="UP000685013">
    <property type="component" value="Chromosome 7"/>
</dbReference>
<comment type="caution">
    <text evidence="2">The sequence shown here is derived from an EMBL/GenBank/DDBJ whole genome shotgun (WGS) entry which is preliminary data.</text>
</comment>
<proteinExistence type="predicted"/>
<sequence length="121" mass="13883">MQCWAMLVSPVKGQPQYLQRPAVQQPQHRVEGNWKHQGFQALLSIDYAPQVRIKAYQVIQSLKPLSPGDKEPPLSPSKSAIHERTQMTPQQNFAKEMKYSLNFSILLNQCNSNSIHELKQE</sequence>
<dbReference type="EMBL" id="JAGKQH010000007">
    <property type="protein sequence ID" value="KAG6594388.1"/>
    <property type="molecule type" value="Genomic_DNA"/>
</dbReference>